<proteinExistence type="predicted"/>
<dbReference type="Proteomes" id="UP000316598">
    <property type="component" value="Unassembled WGS sequence"/>
</dbReference>
<keyword evidence="1" id="KW-0175">Coiled coil</keyword>
<dbReference type="OrthoDB" id="253764at2"/>
<feature type="coiled-coil region" evidence="1">
    <location>
        <begin position="54"/>
        <end position="187"/>
    </location>
</feature>
<evidence type="ECO:0000313" key="3">
    <source>
        <dbReference type="Proteomes" id="UP000316598"/>
    </source>
</evidence>
<evidence type="ECO:0000313" key="2">
    <source>
        <dbReference type="EMBL" id="TWT55095.1"/>
    </source>
</evidence>
<dbReference type="Gene3D" id="1.10.287.1490">
    <property type="match status" value="1"/>
</dbReference>
<dbReference type="AlphaFoldDB" id="A0A5C5WYV8"/>
<dbReference type="EMBL" id="SJPI01000001">
    <property type="protein sequence ID" value="TWT55095.1"/>
    <property type="molecule type" value="Genomic_DNA"/>
</dbReference>
<dbReference type="RefSeq" id="WP_146515028.1">
    <property type="nucleotide sequence ID" value="NZ_SJPI01000001.1"/>
</dbReference>
<name>A0A5C5WYV8_9BACT</name>
<keyword evidence="3" id="KW-1185">Reference proteome</keyword>
<sequence length="282" mass="31798">MTLIGKAFTALVLILSVIFMALALAVNASHRNWRDVVLTGVNGQPGLKSQIESKIQINEQLRDSQERIQAALNREQASRRTALAALQTQLDQLRGELQNSESTVQKLTAQVQELSQTDLSRAQELERLTGENAKLRESVRTEQQDRDKLFTQTLELTDQMNKLRGFKVQLEERNQQLMSQVTRFEEVVASKGIDIHAPLDGAPPERNGVILEVDRPRRLVLVSIGADEGLRKGHMLEVTRKGRYVGKLKIRNTKPDRAVAEILEDYSEGILQENDRVDTTLD</sequence>
<gene>
    <name evidence="2" type="primary">smc_3</name>
    <name evidence="2" type="ORF">Pla22_27490</name>
</gene>
<comment type="caution">
    <text evidence="2">The sequence shown here is derived from an EMBL/GenBank/DDBJ whole genome shotgun (WGS) entry which is preliminary data.</text>
</comment>
<evidence type="ECO:0000256" key="1">
    <source>
        <dbReference type="SAM" id="Coils"/>
    </source>
</evidence>
<accession>A0A5C5WYV8</accession>
<organism evidence="2 3">
    <name type="scientific">Rubripirellula amarantea</name>
    <dbReference type="NCBI Taxonomy" id="2527999"/>
    <lineage>
        <taxon>Bacteria</taxon>
        <taxon>Pseudomonadati</taxon>
        <taxon>Planctomycetota</taxon>
        <taxon>Planctomycetia</taxon>
        <taxon>Pirellulales</taxon>
        <taxon>Pirellulaceae</taxon>
        <taxon>Rubripirellula</taxon>
    </lineage>
</organism>
<protein>
    <submittedName>
        <fullName evidence="2">Chromosome partition protein Smc</fullName>
    </submittedName>
</protein>
<reference evidence="2 3" key="1">
    <citation type="submission" date="2019-02" db="EMBL/GenBank/DDBJ databases">
        <title>Deep-cultivation of Planctomycetes and their phenomic and genomic characterization uncovers novel biology.</title>
        <authorList>
            <person name="Wiegand S."/>
            <person name="Jogler M."/>
            <person name="Boedeker C."/>
            <person name="Pinto D."/>
            <person name="Vollmers J."/>
            <person name="Rivas-Marin E."/>
            <person name="Kohn T."/>
            <person name="Peeters S.H."/>
            <person name="Heuer A."/>
            <person name="Rast P."/>
            <person name="Oberbeckmann S."/>
            <person name="Bunk B."/>
            <person name="Jeske O."/>
            <person name="Meyerdierks A."/>
            <person name="Storesund J.E."/>
            <person name="Kallscheuer N."/>
            <person name="Luecker S."/>
            <person name="Lage O.M."/>
            <person name="Pohl T."/>
            <person name="Merkel B.J."/>
            <person name="Hornburger P."/>
            <person name="Mueller R.-W."/>
            <person name="Bruemmer F."/>
            <person name="Labrenz M."/>
            <person name="Spormann A.M."/>
            <person name="Op Den Camp H."/>
            <person name="Overmann J."/>
            <person name="Amann R."/>
            <person name="Jetten M.S.M."/>
            <person name="Mascher T."/>
            <person name="Medema M.H."/>
            <person name="Devos D.P."/>
            <person name="Kaster A.-K."/>
            <person name="Ovreas L."/>
            <person name="Rohde M."/>
            <person name="Galperin M.Y."/>
            <person name="Jogler C."/>
        </authorList>
    </citation>
    <scope>NUCLEOTIDE SEQUENCE [LARGE SCALE GENOMIC DNA]</scope>
    <source>
        <strain evidence="2 3">Pla22</strain>
    </source>
</reference>